<reference evidence="1 2" key="1">
    <citation type="submission" date="2024-05" db="EMBL/GenBank/DDBJ databases">
        <authorList>
            <person name="Park S."/>
        </authorList>
    </citation>
    <scope>NUCLEOTIDE SEQUENCE [LARGE SCALE GENOMIC DNA]</scope>
    <source>
        <strain evidence="1 2">DGU5</strain>
    </source>
</reference>
<organism evidence="1 2">
    <name type="scientific">Aurantiacibacter flavus</name>
    <dbReference type="NCBI Taxonomy" id="3145232"/>
    <lineage>
        <taxon>Bacteria</taxon>
        <taxon>Pseudomonadati</taxon>
        <taxon>Pseudomonadota</taxon>
        <taxon>Alphaproteobacteria</taxon>
        <taxon>Sphingomonadales</taxon>
        <taxon>Erythrobacteraceae</taxon>
        <taxon>Aurantiacibacter</taxon>
    </lineage>
</organism>
<dbReference type="PANTHER" id="PTHR33639">
    <property type="entry name" value="THIOL-DISULFIDE OXIDOREDUCTASE DCC"/>
    <property type="match status" value="1"/>
</dbReference>
<accession>A0ABV0CTB0</accession>
<dbReference type="Proteomes" id="UP001484535">
    <property type="component" value="Unassembled WGS sequence"/>
</dbReference>
<evidence type="ECO:0000313" key="2">
    <source>
        <dbReference type="Proteomes" id="UP001484535"/>
    </source>
</evidence>
<dbReference type="InterPro" id="IPR052927">
    <property type="entry name" value="DCC_oxidoreductase"/>
</dbReference>
<proteinExistence type="predicted"/>
<comment type="caution">
    <text evidence="1">The sequence shown here is derived from an EMBL/GenBank/DDBJ whole genome shotgun (WGS) entry which is preliminary data.</text>
</comment>
<dbReference type="Pfam" id="PF04134">
    <property type="entry name" value="DCC1-like"/>
    <property type="match status" value="1"/>
</dbReference>
<dbReference type="InterPro" id="IPR007263">
    <property type="entry name" value="DCC1-like"/>
</dbReference>
<name>A0ABV0CTB0_9SPHN</name>
<protein>
    <submittedName>
        <fullName evidence="1">Thiol-disulfide oxidoreductase DCC family protein</fullName>
    </submittedName>
</protein>
<evidence type="ECO:0000313" key="1">
    <source>
        <dbReference type="EMBL" id="MEN7536114.1"/>
    </source>
</evidence>
<dbReference type="EMBL" id="JBDLBR010000001">
    <property type="protein sequence ID" value="MEN7536114.1"/>
    <property type="molecule type" value="Genomic_DNA"/>
</dbReference>
<sequence>MVSGPFAIVLFDGECVLCSANAQFILTHDRQRRFKLAAMQGEVGARLFRQYGLDPMDPDSILLIDGGEVLAGSDAVLGIFARLGWPWQALSFARIIPRVLRDPAYRWLARNRYRLFGKRETCWVPRPEHVDRML</sequence>
<gene>
    <name evidence="1" type="ORF">ABDJ38_02875</name>
</gene>
<dbReference type="PANTHER" id="PTHR33639:SF2">
    <property type="entry name" value="DUF393 DOMAIN-CONTAINING PROTEIN"/>
    <property type="match status" value="1"/>
</dbReference>
<dbReference type="RefSeq" id="WP_346783567.1">
    <property type="nucleotide sequence ID" value="NZ_JBDLBR010000001.1"/>
</dbReference>
<keyword evidence="2" id="KW-1185">Reference proteome</keyword>